<dbReference type="SUPFAM" id="SSF53041">
    <property type="entry name" value="Resolvase-like"/>
    <property type="match status" value="1"/>
</dbReference>
<evidence type="ECO:0000256" key="1">
    <source>
        <dbReference type="ARBA" id="ARBA00023125"/>
    </source>
</evidence>
<keyword evidence="2" id="KW-0233">DNA recombination</keyword>
<dbReference type="InterPro" id="IPR038109">
    <property type="entry name" value="DNA_bind_recomb_sf"/>
</dbReference>
<reference evidence="5 6" key="1">
    <citation type="journal article" date="2015" name="Nature">
        <title>rRNA introns, odd ribosomes, and small enigmatic genomes across a large radiation of phyla.</title>
        <authorList>
            <person name="Brown C.T."/>
            <person name="Hug L.A."/>
            <person name="Thomas B.C."/>
            <person name="Sharon I."/>
            <person name="Castelle C.J."/>
            <person name="Singh A."/>
            <person name="Wilkins M.J."/>
            <person name="Williams K.H."/>
            <person name="Banfield J.F."/>
        </authorList>
    </citation>
    <scope>NUCLEOTIDE SEQUENCE [LARGE SCALE GENOMIC DNA]</scope>
</reference>
<evidence type="ECO:0000256" key="3">
    <source>
        <dbReference type="SAM" id="MobiDB-lite"/>
    </source>
</evidence>
<dbReference type="InterPro" id="IPR036162">
    <property type="entry name" value="Resolvase-like_N_sf"/>
</dbReference>
<dbReference type="InterPro" id="IPR011109">
    <property type="entry name" value="DNA_bind_recombinase_dom"/>
</dbReference>
<gene>
    <name evidence="5" type="ORF">UX06_C0001G0028</name>
</gene>
<proteinExistence type="predicted"/>
<evidence type="ECO:0000313" key="5">
    <source>
        <dbReference type="EMBL" id="KKU05267.1"/>
    </source>
</evidence>
<feature type="compositionally biased region" description="Polar residues" evidence="3">
    <location>
        <begin position="550"/>
        <end position="565"/>
    </location>
</feature>
<sequence>MELKDIGDQFKDSYLIYNRRSTDDAENQRNSLVYQRQRNIDYAEREKLPLAKNLTIAGFCTNGVIDESHSAFKQEVELIITPEGSIQHKILRPKFLTLISLLQARKIKGVIFLCMDRASRNDQDLNVVTKLGDMGCDVRFVDASYEKNSSGKLHRRMDGVFAAHFSEVISEKVKNAQKKLRGERRCIYAAPVGYLDKGSNNKPLDPERAPIVKRIFELYATGNWSIRQLGKWARDQGLTKKPCRRKRTKEEIANNVDVASIPKIARPVDHKTIEYMLPNPFYIGKIKIGKNYEDSIAHQALIDRSLFFTVQDTLKKKRVSVYYIDKDFHTYREIAHCTCGRAYSPYIQKGIIYYRCRCKEGCDNGDQNLNESEITAAIQTILNKVHFTEEEKAEIERDAKGELAKISEHRDKTLDDLHAKQRTILADIDYIVQNKITLLRTGSMDAEGIMQEQRRLEDKLALVNKDITVYAESAPEMLKYVLTFSELVRDAGLHFEHALDNEKREIATLAFTELVFKDRQLVSYEAQDGFKALLQRKADTDSKKSEHTWDNLSQNQPPGSSGRTRTYNQLLTLRPNVTKGSGLYHHPRGVLRYLVSTAPPRL</sequence>
<name>A0A0G1MB14_9BACT</name>
<dbReference type="CDD" id="cd00338">
    <property type="entry name" value="Ser_Recombinase"/>
    <property type="match status" value="1"/>
</dbReference>
<dbReference type="GO" id="GO:0000150">
    <property type="term" value="F:DNA strand exchange activity"/>
    <property type="evidence" value="ECO:0007669"/>
    <property type="project" value="InterPro"/>
</dbReference>
<evidence type="ECO:0000256" key="2">
    <source>
        <dbReference type="ARBA" id="ARBA00023172"/>
    </source>
</evidence>
<dbReference type="AlphaFoldDB" id="A0A0G1MB14"/>
<dbReference type="Gene3D" id="3.90.1750.20">
    <property type="entry name" value="Putative Large Serine Recombinase, Chain B, Domain 2"/>
    <property type="match status" value="1"/>
</dbReference>
<dbReference type="InterPro" id="IPR006119">
    <property type="entry name" value="Resolv_N"/>
</dbReference>
<dbReference type="InterPro" id="IPR050639">
    <property type="entry name" value="SSR_resolvase"/>
</dbReference>
<dbReference type="EMBL" id="LCKT01000001">
    <property type="protein sequence ID" value="KKU05267.1"/>
    <property type="molecule type" value="Genomic_DNA"/>
</dbReference>
<keyword evidence="1" id="KW-0238">DNA-binding</keyword>
<organism evidence="5 6">
    <name type="scientific">Candidatus Giovannonibacteria bacterium GW2011_GWA2_45_21</name>
    <dbReference type="NCBI Taxonomy" id="1618649"/>
    <lineage>
        <taxon>Bacteria</taxon>
        <taxon>Candidatus Giovannoniibacteriota</taxon>
    </lineage>
</organism>
<evidence type="ECO:0000259" key="4">
    <source>
        <dbReference type="PROSITE" id="PS51737"/>
    </source>
</evidence>
<feature type="region of interest" description="Disordered" evidence="3">
    <location>
        <begin position="543"/>
        <end position="565"/>
    </location>
</feature>
<feature type="domain" description="Recombinase" evidence="4">
    <location>
        <begin position="191"/>
        <end position="320"/>
    </location>
</feature>
<protein>
    <recommendedName>
        <fullName evidence="4">Recombinase domain-containing protein</fullName>
    </recommendedName>
</protein>
<accession>A0A0G1MB14</accession>
<dbReference type="Proteomes" id="UP000034696">
    <property type="component" value="Unassembled WGS sequence"/>
</dbReference>
<dbReference type="SMART" id="SM00857">
    <property type="entry name" value="Resolvase"/>
    <property type="match status" value="1"/>
</dbReference>
<dbReference type="Pfam" id="PF07508">
    <property type="entry name" value="Recombinase"/>
    <property type="match status" value="1"/>
</dbReference>
<dbReference type="PROSITE" id="PS51737">
    <property type="entry name" value="RECOMBINASE_DNA_BIND"/>
    <property type="match status" value="1"/>
</dbReference>
<evidence type="ECO:0000313" key="6">
    <source>
        <dbReference type="Proteomes" id="UP000034696"/>
    </source>
</evidence>
<dbReference type="PANTHER" id="PTHR30461">
    <property type="entry name" value="DNA-INVERTASE FROM LAMBDOID PROPHAGE"/>
    <property type="match status" value="1"/>
</dbReference>
<comment type="caution">
    <text evidence="5">The sequence shown here is derived from an EMBL/GenBank/DDBJ whole genome shotgun (WGS) entry which is preliminary data.</text>
</comment>
<dbReference type="PANTHER" id="PTHR30461:SF2">
    <property type="entry name" value="SERINE RECOMBINASE PINE-RELATED"/>
    <property type="match status" value="1"/>
</dbReference>
<dbReference type="GO" id="GO:0003677">
    <property type="term" value="F:DNA binding"/>
    <property type="evidence" value="ECO:0007669"/>
    <property type="project" value="UniProtKB-KW"/>
</dbReference>
<dbReference type="Gene3D" id="3.40.50.1390">
    <property type="entry name" value="Resolvase, N-terminal catalytic domain"/>
    <property type="match status" value="1"/>
</dbReference>
<dbReference type="Pfam" id="PF00239">
    <property type="entry name" value="Resolvase"/>
    <property type="match status" value="1"/>
</dbReference>